<evidence type="ECO:0000313" key="3">
    <source>
        <dbReference type="Proteomes" id="UP001605036"/>
    </source>
</evidence>
<dbReference type="AlphaFoldDB" id="A0ABD1ZB12"/>
<feature type="region of interest" description="Disordered" evidence="1">
    <location>
        <begin position="1"/>
        <end position="35"/>
    </location>
</feature>
<feature type="compositionally biased region" description="Pro residues" evidence="1">
    <location>
        <begin position="1"/>
        <end position="11"/>
    </location>
</feature>
<proteinExistence type="predicted"/>
<protein>
    <submittedName>
        <fullName evidence="2">Uncharacterized protein</fullName>
    </submittedName>
</protein>
<accession>A0ABD1ZB12</accession>
<dbReference type="EMBL" id="JBHFFA010000002">
    <property type="protein sequence ID" value="KAL2644589.1"/>
    <property type="molecule type" value="Genomic_DNA"/>
</dbReference>
<evidence type="ECO:0000313" key="2">
    <source>
        <dbReference type="EMBL" id="KAL2644589.1"/>
    </source>
</evidence>
<gene>
    <name evidence="2" type="ORF">R1flu_012176</name>
</gene>
<comment type="caution">
    <text evidence="2">The sequence shown here is derived from an EMBL/GenBank/DDBJ whole genome shotgun (WGS) entry which is preliminary data.</text>
</comment>
<name>A0ABD1ZB12_9MARC</name>
<keyword evidence="3" id="KW-1185">Reference proteome</keyword>
<sequence length="69" mass="7476">MGHPGQPPVGPYPLLKRSGTNSPARFDAAHFDVPSSQQKKGQEFALIVKLGLLGHQSAWQLPSLPMQQT</sequence>
<organism evidence="2 3">
    <name type="scientific">Riccia fluitans</name>
    <dbReference type="NCBI Taxonomy" id="41844"/>
    <lineage>
        <taxon>Eukaryota</taxon>
        <taxon>Viridiplantae</taxon>
        <taxon>Streptophyta</taxon>
        <taxon>Embryophyta</taxon>
        <taxon>Marchantiophyta</taxon>
        <taxon>Marchantiopsida</taxon>
        <taxon>Marchantiidae</taxon>
        <taxon>Marchantiales</taxon>
        <taxon>Ricciaceae</taxon>
        <taxon>Riccia</taxon>
    </lineage>
</organism>
<evidence type="ECO:0000256" key="1">
    <source>
        <dbReference type="SAM" id="MobiDB-lite"/>
    </source>
</evidence>
<dbReference type="Proteomes" id="UP001605036">
    <property type="component" value="Unassembled WGS sequence"/>
</dbReference>
<reference evidence="2 3" key="1">
    <citation type="submission" date="2024-09" db="EMBL/GenBank/DDBJ databases">
        <title>Chromosome-scale assembly of Riccia fluitans.</title>
        <authorList>
            <person name="Paukszto L."/>
            <person name="Sawicki J."/>
            <person name="Karawczyk K."/>
            <person name="Piernik-Szablinska J."/>
            <person name="Szczecinska M."/>
            <person name="Mazdziarz M."/>
        </authorList>
    </citation>
    <scope>NUCLEOTIDE SEQUENCE [LARGE SCALE GENOMIC DNA]</scope>
    <source>
        <strain evidence="2">Rf_01</strain>
        <tissue evidence="2">Aerial parts of the thallus</tissue>
    </source>
</reference>